<evidence type="ECO:0000256" key="1">
    <source>
        <dbReference type="ARBA" id="ARBA00023450"/>
    </source>
</evidence>
<gene>
    <name evidence="3" type="ORF">C3E78_03130</name>
</gene>
<dbReference type="GO" id="GO:0003676">
    <property type="term" value="F:nucleic acid binding"/>
    <property type="evidence" value="ECO:0007669"/>
    <property type="project" value="InterPro"/>
</dbReference>
<dbReference type="GO" id="GO:0004519">
    <property type="term" value="F:endonuclease activity"/>
    <property type="evidence" value="ECO:0007669"/>
    <property type="project" value="UniProtKB-KW"/>
</dbReference>
<dbReference type="OrthoDB" id="3741440at2"/>
<dbReference type="RefSeq" id="WP_108576941.1">
    <property type="nucleotide sequence ID" value="NZ_CP026952.1"/>
</dbReference>
<keyword evidence="3" id="KW-0540">Nuclease</keyword>
<proteinExistence type="inferred from homology"/>
<dbReference type="GO" id="GO:0008270">
    <property type="term" value="F:zinc ion binding"/>
    <property type="evidence" value="ECO:0007669"/>
    <property type="project" value="InterPro"/>
</dbReference>
<dbReference type="InterPro" id="IPR003615">
    <property type="entry name" value="HNH_nuc"/>
</dbReference>
<dbReference type="SMART" id="SM00507">
    <property type="entry name" value="HNHc"/>
    <property type="match status" value="1"/>
</dbReference>
<dbReference type="EMBL" id="CP026952">
    <property type="protein sequence ID" value="AWB91295.1"/>
    <property type="molecule type" value="Genomic_DNA"/>
</dbReference>
<evidence type="ECO:0000313" key="3">
    <source>
        <dbReference type="EMBL" id="AWB91295.1"/>
    </source>
</evidence>
<name>A0A2S0WIY3_9ACTN</name>
<dbReference type="CDD" id="cd00085">
    <property type="entry name" value="HNHc"/>
    <property type="match status" value="1"/>
</dbReference>
<feature type="domain" description="HNH nuclease" evidence="2">
    <location>
        <begin position="322"/>
        <end position="373"/>
    </location>
</feature>
<organism evidence="3 4">
    <name type="scientific">Aeromicrobium chenweiae</name>
    <dbReference type="NCBI Taxonomy" id="2079793"/>
    <lineage>
        <taxon>Bacteria</taxon>
        <taxon>Bacillati</taxon>
        <taxon>Actinomycetota</taxon>
        <taxon>Actinomycetes</taxon>
        <taxon>Propionibacteriales</taxon>
        <taxon>Nocardioidaceae</taxon>
        <taxon>Aeromicrobium</taxon>
    </lineage>
</organism>
<accession>A0A2S0WIY3</accession>
<dbReference type="KEGG" id="aez:C3E78_03130"/>
<keyword evidence="3" id="KW-0255">Endonuclease</keyword>
<dbReference type="Proteomes" id="UP000244384">
    <property type="component" value="Chromosome"/>
</dbReference>
<reference evidence="4" key="1">
    <citation type="submission" date="2018-01" db="EMBL/GenBank/DDBJ databases">
        <authorList>
            <person name="Li J."/>
        </authorList>
    </citation>
    <scope>NUCLEOTIDE SEQUENCE [LARGE SCALE GENOMIC DNA]</scope>
    <source>
        <strain evidence="4">592</strain>
    </source>
</reference>
<comment type="similarity">
    <text evidence="1">Belongs to the Rv1128c/1148c/1588c/1702c/1945/3466 family.</text>
</comment>
<dbReference type="InterPro" id="IPR003870">
    <property type="entry name" value="DUF222"/>
</dbReference>
<dbReference type="Pfam" id="PF01844">
    <property type="entry name" value="HNH"/>
    <property type="match status" value="1"/>
</dbReference>
<keyword evidence="3" id="KW-0378">Hydrolase</keyword>
<dbReference type="AlphaFoldDB" id="A0A2S0WIY3"/>
<sequence>MNPEPTIDAMRTAAQALSSGDTREKLHAVQAAQDALDAAKAVLLAELQAAREFELDGASTLNTWVRNQLRLNAGQATRLVRNVNALRDLPLVAEAATTGRISAAHVQVFVYGLAHVGLEPMREYEEALVTIACERDPDELFDAVKRLKDRTHPEDLDDAWRGGMEKEDFAVDALPEGWHVSGFLNTLTGLKLKKVLDSVSAPHDAEDTRTGAQRRVQGLDDLLSSILGNGLPSDKGVRPHMSVFVDAETVEAAAERVRQDTEHPHRVPDPMPVTEPATLAGHGAIGPHLLMFLFCMSGITGFVRDQDQVLNVGRTKYEPNLKQRKAVLARQKGICAAPGCNHTHLEVHHSVWWSLGGSTDLDQLVGLCVRCHHLVHRGLLHISGDAVGGFVFADRYQRPIRRRRRTGYRRAA</sequence>
<evidence type="ECO:0000259" key="2">
    <source>
        <dbReference type="SMART" id="SM00507"/>
    </source>
</evidence>
<dbReference type="InterPro" id="IPR002711">
    <property type="entry name" value="HNH"/>
</dbReference>
<protein>
    <submittedName>
        <fullName evidence="3">HNH endonuclease</fullName>
    </submittedName>
</protein>
<keyword evidence="4" id="KW-1185">Reference proteome</keyword>
<evidence type="ECO:0000313" key="4">
    <source>
        <dbReference type="Proteomes" id="UP000244384"/>
    </source>
</evidence>
<dbReference type="Gene3D" id="1.10.30.50">
    <property type="match status" value="1"/>
</dbReference>
<dbReference type="Pfam" id="PF02720">
    <property type="entry name" value="DUF222"/>
    <property type="match status" value="1"/>
</dbReference>